<feature type="region of interest" description="Disordered" evidence="1">
    <location>
        <begin position="60"/>
        <end position="121"/>
    </location>
</feature>
<keyword evidence="3" id="KW-1185">Reference proteome</keyword>
<proteinExistence type="predicted"/>
<dbReference type="AlphaFoldDB" id="A0A4Z2GEM2"/>
<reference evidence="2 3" key="1">
    <citation type="submission" date="2019-03" db="EMBL/GenBank/DDBJ databases">
        <title>First draft genome of Liparis tanakae, snailfish: a comprehensive survey of snailfish specific genes.</title>
        <authorList>
            <person name="Kim W."/>
            <person name="Song I."/>
            <person name="Jeong J.-H."/>
            <person name="Kim D."/>
            <person name="Kim S."/>
            <person name="Ryu S."/>
            <person name="Song J.Y."/>
            <person name="Lee S.K."/>
        </authorList>
    </citation>
    <scope>NUCLEOTIDE SEQUENCE [LARGE SCALE GENOMIC DNA]</scope>
    <source>
        <tissue evidence="2">Muscle</tissue>
    </source>
</reference>
<accession>A0A4Z2GEM2</accession>
<comment type="caution">
    <text evidence="2">The sequence shown here is derived from an EMBL/GenBank/DDBJ whole genome shotgun (WGS) entry which is preliminary data.</text>
</comment>
<evidence type="ECO:0000313" key="2">
    <source>
        <dbReference type="EMBL" id="TNN51132.1"/>
    </source>
</evidence>
<feature type="compositionally biased region" description="Polar residues" evidence="1">
    <location>
        <begin position="99"/>
        <end position="118"/>
    </location>
</feature>
<evidence type="ECO:0000313" key="3">
    <source>
        <dbReference type="Proteomes" id="UP000314294"/>
    </source>
</evidence>
<protein>
    <submittedName>
        <fullName evidence="2">Uncharacterized protein</fullName>
    </submittedName>
</protein>
<organism evidence="2 3">
    <name type="scientific">Liparis tanakae</name>
    <name type="common">Tanaka's snailfish</name>
    <dbReference type="NCBI Taxonomy" id="230148"/>
    <lineage>
        <taxon>Eukaryota</taxon>
        <taxon>Metazoa</taxon>
        <taxon>Chordata</taxon>
        <taxon>Craniata</taxon>
        <taxon>Vertebrata</taxon>
        <taxon>Euteleostomi</taxon>
        <taxon>Actinopterygii</taxon>
        <taxon>Neopterygii</taxon>
        <taxon>Teleostei</taxon>
        <taxon>Neoteleostei</taxon>
        <taxon>Acanthomorphata</taxon>
        <taxon>Eupercaria</taxon>
        <taxon>Perciformes</taxon>
        <taxon>Cottioidei</taxon>
        <taxon>Cottales</taxon>
        <taxon>Liparidae</taxon>
        <taxon>Liparis</taxon>
    </lineage>
</organism>
<dbReference type="Proteomes" id="UP000314294">
    <property type="component" value="Unassembled WGS sequence"/>
</dbReference>
<evidence type="ECO:0000256" key="1">
    <source>
        <dbReference type="SAM" id="MobiDB-lite"/>
    </source>
</evidence>
<name>A0A4Z2GEM2_9TELE</name>
<dbReference type="EMBL" id="SRLO01000593">
    <property type="protein sequence ID" value="TNN51132.1"/>
    <property type="molecule type" value="Genomic_DNA"/>
</dbReference>
<sequence>MPSGVRETDSTQTHRVILNARDERINPRIRLCGFSQTTRDVAPSPGDGLKRSLWLGSAVRLDPPPASTGRFTKGKLTPPQKHPRPSWELQWPGQHHRGGTSTPAVSYLHTTPTDYQKPSSDRGNVDTLLIVLLHRPGKRFLLSPP</sequence>
<gene>
    <name evidence="2" type="ORF">EYF80_038653</name>
</gene>